<accession>A0A923NLM0</accession>
<dbReference type="RefSeq" id="WP_187304505.1">
    <property type="nucleotide sequence ID" value="NZ_JACRYT010000048.1"/>
</dbReference>
<dbReference type="AlphaFoldDB" id="A0A923NLM0"/>
<comment type="caution">
    <text evidence="2">The sequence shown here is derived from an EMBL/GenBank/DDBJ whole genome shotgun (WGS) entry which is preliminary data.</text>
</comment>
<evidence type="ECO:0000256" key="1">
    <source>
        <dbReference type="SAM" id="Phobius"/>
    </source>
</evidence>
<keyword evidence="1" id="KW-0472">Membrane</keyword>
<keyword evidence="1" id="KW-0812">Transmembrane</keyword>
<feature type="transmembrane region" description="Helical" evidence="1">
    <location>
        <begin position="6"/>
        <end position="21"/>
    </location>
</feature>
<evidence type="ECO:0000313" key="3">
    <source>
        <dbReference type="Proteomes" id="UP000602647"/>
    </source>
</evidence>
<sequence length="45" mass="4565">MDSYGILSVLPVLTILVIAVTTKRTLFAMLCGLSVAAVVLGGVTG</sequence>
<protein>
    <submittedName>
        <fullName evidence="2">Uncharacterized protein</fullName>
    </submittedName>
</protein>
<keyword evidence="1" id="KW-1133">Transmembrane helix</keyword>
<proteinExistence type="predicted"/>
<keyword evidence="3" id="KW-1185">Reference proteome</keyword>
<feature type="transmembrane region" description="Helical" evidence="1">
    <location>
        <begin position="26"/>
        <end position="44"/>
    </location>
</feature>
<reference evidence="2" key="1">
    <citation type="submission" date="2020-08" db="EMBL/GenBank/DDBJ databases">
        <title>Genome public.</title>
        <authorList>
            <person name="Liu C."/>
            <person name="Sun Q."/>
        </authorList>
    </citation>
    <scope>NUCLEOTIDE SEQUENCE</scope>
    <source>
        <strain evidence="2">BX12</strain>
    </source>
</reference>
<dbReference type="EMBL" id="JACRYT010000048">
    <property type="protein sequence ID" value="MBC6681423.1"/>
    <property type="molecule type" value="Genomic_DNA"/>
</dbReference>
<gene>
    <name evidence="2" type="ORF">H9L42_16575</name>
</gene>
<dbReference type="Proteomes" id="UP000602647">
    <property type="component" value="Unassembled WGS sequence"/>
</dbReference>
<evidence type="ECO:0000313" key="2">
    <source>
        <dbReference type="EMBL" id="MBC6681423.1"/>
    </source>
</evidence>
<name>A0A923NLM0_9FIRM</name>
<organism evidence="2 3">
    <name type="scientific">Zhenpiania hominis</name>
    <dbReference type="NCBI Taxonomy" id="2763644"/>
    <lineage>
        <taxon>Bacteria</taxon>
        <taxon>Bacillati</taxon>
        <taxon>Bacillota</taxon>
        <taxon>Clostridia</taxon>
        <taxon>Peptostreptococcales</taxon>
        <taxon>Anaerovoracaceae</taxon>
        <taxon>Zhenpiania</taxon>
    </lineage>
</organism>